<dbReference type="SUPFAM" id="SSF53335">
    <property type="entry name" value="S-adenosyl-L-methionine-dependent methyltransferases"/>
    <property type="match status" value="1"/>
</dbReference>
<keyword evidence="2" id="KW-0732">Signal</keyword>
<accession>A0A1G7C9Z3</accession>
<dbReference type="InterPro" id="IPR029063">
    <property type="entry name" value="SAM-dependent_MTases_sf"/>
</dbReference>
<dbReference type="STRING" id="637679.GCA_001550055_03202"/>
<keyword evidence="3" id="KW-0808">Transferase</keyword>
<evidence type="ECO:0000313" key="4">
    <source>
        <dbReference type="Proteomes" id="UP000183685"/>
    </source>
</evidence>
<feature type="chain" id="PRO_5010373920" evidence="2">
    <location>
        <begin position="23"/>
        <end position="277"/>
    </location>
</feature>
<feature type="compositionally biased region" description="Basic and acidic residues" evidence="1">
    <location>
        <begin position="258"/>
        <end position="277"/>
    </location>
</feature>
<evidence type="ECO:0000256" key="2">
    <source>
        <dbReference type="SAM" id="SignalP"/>
    </source>
</evidence>
<dbReference type="Proteomes" id="UP000183685">
    <property type="component" value="Unassembled WGS sequence"/>
</dbReference>
<dbReference type="GO" id="GO:0008168">
    <property type="term" value="F:methyltransferase activity"/>
    <property type="evidence" value="ECO:0007669"/>
    <property type="project" value="UniProtKB-KW"/>
</dbReference>
<keyword evidence="3" id="KW-0489">Methyltransferase</keyword>
<dbReference type="PIRSF" id="PIRSF031679">
    <property type="entry name" value="Mtase_Alr7345_prd"/>
    <property type="match status" value="1"/>
</dbReference>
<name>A0A1G7C9Z3_9PROT</name>
<protein>
    <submittedName>
        <fullName evidence="3">Predicted methyltransferase</fullName>
    </submittedName>
</protein>
<dbReference type="AlphaFoldDB" id="A0A1G7C9Z3"/>
<proteinExistence type="predicted"/>
<feature type="signal peptide" evidence="2">
    <location>
        <begin position="1"/>
        <end position="22"/>
    </location>
</feature>
<feature type="region of interest" description="Disordered" evidence="1">
    <location>
        <begin position="236"/>
        <end position="277"/>
    </location>
</feature>
<evidence type="ECO:0000256" key="1">
    <source>
        <dbReference type="SAM" id="MobiDB-lite"/>
    </source>
</evidence>
<reference evidence="3 4" key="1">
    <citation type="submission" date="2016-10" db="EMBL/GenBank/DDBJ databases">
        <authorList>
            <person name="de Groot N.N."/>
        </authorList>
    </citation>
    <scope>NUCLEOTIDE SEQUENCE [LARGE SCALE GENOMIC DNA]</scope>
    <source>
        <strain evidence="3 4">CGMCC 1.9109</strain>
    </source>
</reference>
<dbReference type="OrthoDB" id="9801692at2"/>
<sequence length="277" mass="30838">MKRLLIAALFGLCGFGVGSVAASDASTKLDQVLAAQPDHMKARYKYRHPKETLEFFGVKPGMKVADFLPGQEWYGGILLPYLGEKGIYVGADLNMESWRDYSRFADDPDKYIADQETWVGRFRERAEGWRSAGDAKVDAFRMDDVPARLEGQLDAVLAIRTLHLATRVDGHLQRALTGIFKALKPGGVFGVVQHRAPEEASDEWARGYNGYVKQSALIREIKAAGFILVATSEVNANPKDQPAEGDQVWRLPPSNRSGENDHIGESDRMTLKFRKPE</sequence>
<dbReference type="EMBL" id="FNAK01000006">
    <property type="protein sequence ID" value="SDE36194.1"/>
    <property type="molecule type" value="Genomic_DNA"/>
</dbReference>
<dbReference type="Gene3D" id="3.40.50.150">
    <property type="entry name" value="Vaccinia Virus protein VP39"/>
    <property type="match status" value="1"/>
</dbReference>
<gene>
    <name evidence="3" type="ORF">SAMN04488071_2719</name>
</gene>
<keyword evidence="4" id="KW-1185">Reference proteome</keyword>
<dbReference type="InterPro" id="IPR016980">
    <property type="entry name" value="S-AdoMet-dep_MeTrfase_Alr7345"/>
</dbReference>
<evidence type="ECO:0000313" key="3">
    <source>
        <dbReference type="EMBL" id="SDE36194.1"/>
    </source>
</evidence>
<organism evidence="3 4">
    <name type="scientific">Kordiimonas lacus</name>
    <dbReference type="NCBI Taxonomy" id="637679"/>
    <lineage>
        <taxon>Bacteria</taxon>
        <taxon>Pseudomonadati</taxon>
        <taxon>Pseudomonadota</taxon>
        <taxon>Alphaproteobacteria</taxon>
        <taxon>Kordiimonadales</taxon>
        <taxon>Kordiimonadaceae</taxon>
        <taxon>Kordiimonas</taxon>
    </lineage>
</organism>
<dbReference type="GO" id="GO:0032259">
    <property type="term" value="P:methylation"/>
    <property type="evidence" value="ECO:0007669"/>
    <property type="project" value="UniProtKB-KW"/>
</dbReference>
<dbReference type="RefSeq" id="WP_068306943.1">
    <property type="nucleotide sequence ID" value="NZ_FNAK01000006.1"/>
</dbReference>